<keyword evidence="16" id="KW-1185">Reference proteome</keyword>
<keyword evidence="5 12" id="KW-0812">Transmembrane</keyword>
<accession>A0A132MY82</accession>
<evidence type="ECO:0000256" key="2">
    <source>
        <dbReference type="ARBA" id="ARBA00011073"/>
    </source>
</evidence>
<keyword evidence="13" id="KW-0732">Signal</keyword>
<feature type="region of interest" description="Disordered" evidence="11">
    <location>
        <begin position="315"/>
        <end position="347"/>
    </location>
</feature>
<evidence type="ECO:0000256" key="13">
    <source>
        <dbReference type="SAM" id="SignalP"/>
    </source>
</evidence>
<evidence type="ECO:0000256" key="3">
    <source>
        <dbReference type="ARBA" id="ARBA00022475"/>
    </source>
</evidence>
<dbReference type="GO" id="GO:0006508">
    <property type="term" value="P:proteolysis"/>
    <property type="evidence" value="ECO:0007669"/>
    <property type="project" value="UniProtKB-KW"/>
</dbReference>
<proteinExistence type="inferred from homology"/>
<evidence type="ECO:0000313" key="16">
    <source>
        <dbReference type="Proteomes" id="UP000070188"/>
    </source>
</evidence>
<feature type="domain" description="Peptidase S8/S53" evidence="14">
    <location>
        <begin position="58"/>
        <end position="307"/>
    </location>
</feature>
<dbReference type="InterPro" id="IPR015500">
    <property type="entry name" value="Peptidase_S8_subtilisin-rel"/>
</dbReference>
<keyword evidence="6 10" id="KW-0378">Hydrolase</keyword>
<comment type="caution">
    <text evidence="15">The sequence shown here is derived from an EMBL/GenBank/DDBJ whole genome shotgun (WGS) entry which is preliminary data.</text>
</comment>
<organism evidence="15 16">
    <name type="scientific">Carbonactinospora thermoautotrophica</name>
    <dbReference type="NCBI Taxonomy" id="1469144"/>
    <lineage>
        <taxon>Bacteria</taxon>
        <taxon>Bacillati</taxon>
        <taxon>Actinomycetota</taxon>
        <taxon>Actinomycetes</taxon>
        <taxon>Kitasatosporales</taxon>
        <taxon>Carbonactinosporaceae</taxon>
        <taxon>Carbonactinospora</taxon>
    </lineage>
</organism>
<dbReference type="InterPro" id="IPR000209">
    <property type="entry name" value="Peptidase_S8/S53_dom"/>
</dbReference>
<keyword evidence="4 10" id="KW-0645">Protease</keyword>
<evidence type="ECO:0000256" key="10">
    <source>
        <dbReference type="PROSITE-ProRule" id="PRU01240"/>
    </source>
</evidence>
<dbReference type="Gene3D" id="3.40.50.200">
    <property type="entry name" value="Peptidase S8/S53 domain"/>
    <property type="match status" value="1"/>
</dbReference>
<dbReference type="Proteomes" id="UP000070188">
    <property type="component" value="Unassembled WGS sequence"/>
</dbReference>
<keyword evidence="9 12" id="KW-0472">Membrane</keyword>
<dbReference type="OrthoDB" id="9798386at2"/>
<dbReference type="PROSITE" id="PS00136">
    <property type="entry name" value="SUBTILASE_ASP"/>
    <property type="match status" value="1"/>
</dbReference>
<comment type="similarity">
    <text evidence="2 10">Belongs to the peptidase S8 family.</text>
</comment>
<feature type="active site" description="Charge relay system" evidence="10">
    <location>
        <position position="259"/>
    </location>
</feature>
<comment type="subcellular location">
    <subcellularLocation>
        <location evidence="1">Cell membrane</location>
        <topology evidence="1">Single-pass membrane protein</topology>
    </subcellularLocation>
</comment>
<dbReference type="InterPro" id="IPR050131">
    <property type="entry name" value="Peptidase_S8_subtilisin-like"/>
</dbReference>
<feature type="compositionally biased region" description="Basic and acidic residues" evidence="11">
    <location>
        <begin position="83"/>
        <end position="102"/>
    </location>
</feature>
<feature type="region of interest" description="Disordered" evidence="11">
    <location>
        <begin position="384"/>
        <end position="433"/>
    </location>
</feature>
<protein>
    <recommendedName>
        <fullName evidence="14">Peptidase S8/S53 domain-containing protein</fullName>
    </recommendedName>
</protein>
<dbReference type="InterPro" id="IPR023827">
    <property type="entry name" value="Peptidase_S8_Asp-AS"/>
</dbReference>
<gene>
    <name evidence="15" type="ORF">LI90_3912</name>
</gene>
<feature type="chain" id="PRO_5007452757" description="Peptidase S8/S53 domain-containing protein" evidence="13">
    <location>
        <begin position="38"/>
        <end position="433"/>
    </location>
</feature>
<evidence type="ECO:0000256" key="6">
    <source>
        <dbReference type="ARBA" id="ARBA00022801"/>
    </source>
</evidence>
<dbReference type="PRINTS" id="PR00723">
    <property type="entry name" value="SUBTILISIN"/>
</dbReference>
<name>A0A132MY82_9ACTN</name>
<evidence type="ECO:0000256" key="9">
    <source>
        <dbReference type="ARBA" id="ARBA00023136"/>
    </source>
</evidence>
<reference evidence="16" key="1">
    <citation type="submission" date="2015-04" db="EMBL/GenBank/DDBJ databases">
        <title>Physiological reanalysis, assessment of diazotrophy, and genome sequences of multiple isolates of Streptomyces thermoautotrophicus.</title>
        <authorList>
            <person name="MacKellar D.C."/>
            <person name="Lieber L."/>
            <person name="Norman J."/>
            <person name="Bolger A."/>
            <person name="Tobin C."/>
            <person name="Murray J.W."/>
            <person name="Chang R."/>
            <person name="Ford T."/>
            <person name="Nguyen P.Q."/>
            <person name="Woodward J."/>
            <person name="Permingeat H."/>
            <person name="Joshi N.S."/>
            <person name="Silver P.A."/>
            <person name="Usadel B."/>
            <person name="Rutherford A.W."/>
            <person name="Friesen M."/>
            <person name="Prell J."/>
        </authorList>
    </citation>
    <scope>NUCLEOTIDE SEQUENCE [LARGE SCALE GENOMIC DNA]</scope>
    <source>
        <strain evidence="16">H1</strain>
    </source>
</reference>
<dbReference type="SUPFAM" id="SSF52743">
    <property type="entry name" value="Subtilisin-like"/>
    <property type="match status" value="1"/>
</dbReference>
<evidence type="ECO:0000256" key="8">
    <source>
        <dbReference type="ARBA" id="ARBA00022989"/>
    </source>
</evidence>
<dbReference type="PANTHER" id="PTHR43806">
    <property type="entry name" value="PEPTIDASE S8"/>
    <property type="match status" value="1"/>
</dbReference>
<feature type="signal peptide" evidence="13">
    <location>
        <begin position="1"/>
        <end position="37"/>
    </location>
</feature>
<dbReference type="InterPro" id="IPR036852">
    <property type="entry name" value="Peptidase_S8/S53_dom_sf"/>
</dbReference>
<feature type="active site" description="Charge relay system" evidence="10">
    <location>
        <position position="103"/>
    </location>
</feature>
<dbReference type="NCBIfam" id="TIGR03921">
    <property type="entry name" value="T7SS_mycosin"/>
    <property type="match status" value="1"/>
</dbReference>
<dbReference type="AlphaFoldDB" id="A0A132MY82"/>
<dbReference type="PATRIC" id="fig|1469144.10.peg.4194"/>
<feature type="compositionally biased region" description="Pro residues" evidence="11">
    <location>
        <begin position="418"/>
        <end position="433"/>
    </location>
</feature>
<evidence type="ECO:0000256" key="12">
    <source>
        <dbReference type="SAM" id="Phobius"/>
    </source>
</evidence>
<evidence type="ECO:0000259" key="14">
    <source>
        <dbReference type="Pfam" id="PF00082"/>
    </source>
</evidence>
<keyword evidence="3" id="KW-1003">Cell membrane</keyword>
<evidence type="ECO:0000256" key="4">
    <source>
        <dbReference type="ARBA" id="ARBA00022670"/>
    </source>
</evidence>
<dbReference type="GO" id="GO:0005886">
    <property type="term" value="C:plasma membrane"/>
    <property type="evidence" value="ECO:0007669"/>
    <property type="project" value="UniProtKB-SubCell"/>
</dbReference>
<dbReference type="STRING" id="1469144.LI90_3912"/>
<evidence type="ECO:0000313" key="15">
    <source>
        <dbReference type="EMBL" id="KWX02865.1"/>
    </source>
</evidence>
<sequence>MKHVLGAGRGSKRGWSRAAVVVAAALLAALAGGPAQAASRTWHIDDFKIREIWQITRGEGVKVGVLDTGVDASHPDLAGQVEPGRDFGDGSTDKDGTTDPKGHGTGMASVIAAKGGSAKAAWGVAPGAKIVPLTIFLRSTAVSGTAKAAAIRYAADHGIKVVCIAVGGAVDASFIREAVNYALQRDVVIVAAAGNDGNGANKVEFPASYPGVISVGAIDPDRKIRPTSTHNSHVVLAAPGGNIWSAQPHGQYRLGSGTSPATAYVAGVAALLRAAHPDWTAGQVIRRLIKTADDAGTPGKDDYYGYGIVDPYEALTSDLPPGPRENPLAPGLGSPTPEAQPAQWGQSGEDAAGSMFWVYLVLFVLVVVGTVVFVLVMLLRSRRGPKQGPPGPWGPGSPGPYGPPPQSQRVPAPDAGGWPPPGQQPPPGWRPPR</sequence>
<keyword evidence="8 12" id="KW-1133">Transmembrane helix</keyword>
<dbReference type="EMBL" id="LAXD01000001">
    <property type="protein sequence ID" value="KWX02865.1"/>
    <property type="molecule type" value="Genomic_DNA"/>
</dbReference>
<feature type="active site" description="Charge relay system" evidence="10">
    <location>
        <position position="67"/>
    </location>
</feature>
<feature type="region of interest" description="Disordered" evidence="11">
    <location>
        <begin position="73"/>
        <end position="107"/>
    </location>
</feature>
<evidence type="ECO:0000256" key="5">
    <source>
        <dbReference type="ARBA" id="ARBA00022692"/>
    </source>
</evidence>
<feature type="transmembrane region" description="Helical" evidence="12">
    <location>
        <begin position="356"/>
        <end position="379"/>
    </location>
</feature>
<evidence type="ECO:0000256" key="1">
    <source>
        <dbReference type="ARBA" id="ARBA00004162"/>
    </source>
</evidence>
<dbReference type="PANTHER" id="PTHR43806:SF11">
    <property type="entry name" value="CEREVISIN-RELATED"/>
    <property type="match status" value="1"/>
</dbReference>
<dbReference type="InterPro" id="IPR023834">
    <property type="entry name" value="T7SS_pept_S8A_mycosin"/>
</dbReference>
<evidence type="ECO:0000256" key="7">
    <source>
        <dbReference type="ARBA" id="ARBA00022825"/>
    </source>
</evidence>
<dbReference type="PROSITE" id="PS51892">
    <property type="entry name" value="SUBTILASE"/>
    <property type="match status" value="1"/>
</dbReference>
<dbReference type="Pfam" id="PF00082">
    <property type="entry name" value="Peptidase_S8"/>
    <property type="match status" value="1"/>
</dbReference>
<evidence type="ECO:0000256" key="11">
    <source>
        <dbReference type="SAM" id="MobiDB-lite"/>
    </source>
</evidence>
<keyword evidence="7 10" id="KW-0720">Serine protease</keyword>
<dbReference type="RefSeq" id="WP_066890139.1">
    <property type="nucleotide sequence ID" value="NZ_JYIJ01000019.1"/>
</dbReference>
<feature type="compositionally biased region" description="Pro residues" evidence="11">
    <location>
        <begin position="387"/>
        <end position="406"/>
    </location>
</feature>
<dbReference type="GO" id="GO:0004252">
    <property type="term" value="F:serine-type endopeptidase activity"/>
    <property type="evidence" value="ECO:0007669"/>
    <property type="project" value="UniProtKB-UniRule"/>
</dbReference>